<keyword evidence="1" id="KW-1133">Transmembrane helix</keyword>
<evidence type="ECO:0000259" key="2">
    <source>
        <dbReference type="Pfam" id="PF07589"/>
    </source>
</evidence>
<proteinExistence type="predicted"/>
<keyword evidence="4" id="KW-1185">Reference proteome</keyword>
<reference evidence="3 4" key="2">
    <citation type="submission" date="2021-08" db="EMBL/GenBank/DDBJ databases">
        <title>Massilia sp. R798.</title>
        <authorList>
            <person name="Baek J.H."/>
            <person name="Jung H.S."/>
            <person name="Kim K.R."/>
            <person name="Jeon C.O."/>
        </authorList>
    </citation>
    <scope>NUCLEOTIDE SEQUENCE [LARGE SCALE GENOMIC DNA]</scope>
    <source>
        <strain evidence="3 4">R798</strain>
    </source>
</reference>
<dbReference type="NCBIfam" id="TIGR02595">
    <property type="entry name" value="PEP_CTERM"/>
    <property type="match status" value="1"/>
</dbReference>
<dbReference type="InterPro" id="IPR013424">
    <property type="entry name" value="Ice-binding_C"/>
</dbReference>
<name>A0ABS7SPG5_9BURK</name>
<dbReference type="Pfam" id="PF07589">
    <property type="entry name" value="PEP-CTERM"/>
    <property type="match status" value="1"/>
</dbReference>
<dbReference type="Proteomes" id="UP000809349">
    <property type="component" value="Unassembled WGS sequence"/>
</dbReference>
<feature type="transmembrane region" description="Helical" evidence="1">
    <location>
        <begin position="36"/>
        <end position="56"/>
    </location>
</feature>
<keyword evidence="1" id="KW-0812">Transmembrane</keyword>
<feature type="domain" description="Ice-binding protein C-terminal" evidence="2">
    <location>
        <begin position="197"/>
        <end position="220"/>
    </location>
</feature>
<evidence type="ECO:0000256" key="1">
    <source>
        <dbReference type="SAM" id="Phobius"/>
    </source>
</evidence>
<reference evidence="3 4" key="1">
    <citation type="submission" date="2021-01" db="EMBL/GenBank/DDBJ databases">
        <authorList>
            <person name="Ruan W."/>
            <person name="Khan S.A."/>
            <person name="Jeon C.O."/>
        </authorList>
    </citation>
    <scope>NUCLEOTIDE SEQUENCE [LARGE SCALE GENOMIC DNA]</scope>
    <source>
        <strain evidence="3 4">R798</strain>
    </source>
</reference>
<dbReference type="RefSeq" id="WP_223468552.1">
    <property type="nucleotide sequence ID" value="NZ_JAFBIL020000004.1"/>
</dbReference>
<dbReference type="EMBL" id="JAFBIL020000004">
    <property type="protein sequence ID" value="MBZ2208078.1"/>
    <property type="molecule type" value="Genomic_DNA"/>
</dbReference>
<gene>
    <name evidence="3" type="ORF">I4X03_012475</name>
</gene>
<comment type="caution">
    <text evidence="3">The sequence shown here is derived from an EMBL/GenBank/DDBJ whole genome shotgun (WGS) entry which is preliminary data.</text>
</comment>
<sequence length="233" mass="26338">MTKPLFFQAEITLARYLRLLIQINYPANKMRFVSRLLVCFLLMVSVQASASVLYTWQMTKPSATIHRSWGSLLITDAAFRDGGASYSVRTSCNQDPCSFSDPSSPILRFEFGANERPYGLYIDPIAGHGLMETWADTTFEISFSITGRRITDLSLYLWNWDTNMLMENGNIITLSSDWPGCYMHCAGGSGFFKEVNIPEPATLPLVGLALVGLVFQLRRRPQRNHPLMTHVIR</sequence>
<evidence type="ECO:0000313" key="4">
    <source>
        <dbReference type="Proteomes" id="UP000809349"/>
    </source>
</evidence>
<protein>
    <submittedName>
        <fullName evidence="3">PEP-CTERM sorting domain-containing protein</fullName>
    </submittedName>
</protein>
<evidence type="ECO:0000313" key="3">
    <source>
        <dbReference type="EMBL" id="MBZ2208078.1"/>
    </source>
</evidence>
<organism evidence="3 4">
    <name type="scientific">Massilia soli</name>
    <dbReference type="NCBI Taxonomy" id="2792854"/>
    <lineage>
        <taxon>Bacteria</taxon>
        <taxon>Pseudomonadati</taxon>
        <taxon>Pseudomonadota</taxon>
        <taxon>Betaproteobacteria</taxon>
        <taxon>Burkholderiales</taxon>
        <taxon>Oxalobacteraceae</taxon>
        <taxon>Telluria group</taxon>
        <taxon>Massilia</taxon>
    </lineage>
</organism>
<keyword evidence="1" id="KW-0472">Membrane</keyword>
<accession>A0ABS7SPG5</accession>